<sequence length="59" mass="6418">MHPMLPSYNALLRNRSITFASDERAAWGGTDPRGPHETAQRVPAHTGSRDSSGVSSKVR</sequence>
<feature type="region of interest" description="Disordered" evidence="1">
    <location>
        <begin position="23"/>
        <end position="59"/>
    </location>
</feature>
<dbReference type="EMBL" id="LSBH01000005">
    <property type="protein sequence ID" value="OAQ79147.1"/>
    <property type="molecule type" value="Genomic_DNA"/>
</dbReference>
<gene>
    <name evidence="2" type="ORF">VFPBJ_07268</name>
    <name evidence="3" type="ORF">VFPFJ_02257</name>
</gene>
<dbReference type="Proteomes" id="UP000078240">
    <property type="component" value="Unassembled WGS sequence"/>
</dbReference>
<evidence type="ECO:0000313" key="2">
    <source>
        <dbReference type="EMBL" id="OAQ79147.1"/>
    </source>
</evidence>
<proteinExistence type="predicted"/>
<evidence type="ECO:0000313" key="3">
    <source>
        <dbReference type="EMBL" id="OAQ93096.1"/>
    </source>
</evidence>
<evidence type="ECO:0000256" key="1">
    <source>
        <dbReference type="SAM" id="MobiDB-lite"/>
    </source>
</evidence>
<comment type="caution">
    <text evidence="2">The sequence shown here is derived from an EMBL/GenBank/DDBJ whole genome shotgun (WGS) entry which is preliminary data.</text>
</comment>
<evidence type="ECO:0000313" key="4">
    <source>
        <dbReference type="Proteomes" id="UP000078240"/>
    </source>
</evidence>
<dbReference type="Proteomes" id="UP000078340">
    <property type="component" value="Unassembled WGS sequence"/>
</dbReference>
<organism evidence="2 4">
    <name type="scientific">Purpureocillium lilacinum</name>
    <name type="common">Paecilomyces lilacinus</name>
    <dbReference type="NCBI Taxonomy" id="33203"/>
    <lineage>
        <taxon>Eukaryota</taxon>
        <taxon>Fungi</taxon>
        <taxon>Dikarya</taxon>
        <taxon>Ascomycota</taxon>
        <taxon>Pezizomycotina</taxon>
        <taxon>Sordariomycetes</taxon>
        <taxon>Hypocreomycetidae</taxon>
        <taxon>Hypocreales</taxon>
        <taxon>Ophiocordycipitaceae</taxon>
        <taxon>Purpureocillium</taxon>
    </lineage>
</organism>
<dbReference type="AlphaFoldDB" id="A0A179GMN1"/>
<accession>A0A179GMN1</accession>
<feature type="compositionally biased region" description="Polar residues" evidence="1">
    <location>
        <begin position="49"/>
        <end position="59"/>
    </location>
</feature>
<name>A0A179GMN1_PURLI</name>
<protein>
    <submittedName>
        <fullName evidence="2">Uncharacterized protein</fullName>
    </submittedName>
</protein>
<reference evidence="2 4" key="1">
    <citation type="submission" date="2016-01" db="EMBL/GenBank/DDBJ databases">
        <title>Biosynthesis of antibiotic leucinostatins and their inhibition on Phytophthora in bio-control Purpureocillium lilacinum.</title>
        <authorList>
            <person name="Wang G."/>
            <person name="Liu Z."/>
            <person name="Lin R."/>
            <person name="Li E."/>
            <person name="Mao Z."/>
            <person name="Ling J."/>
            <person name="Yin W."/>
            <person name="Xie B."/>
        </authorList>
    </citation>
    <scope>NUCLEOTIDE SEQUENCE [LARGE SCALE GENOMIC DNA]</scope>
    <source>
        <strain evidence="2">PLBJ-1</strain>
        <strain evidence="3">PLFJ-1</strain>
    </source>
</reference>
<dbReference type="EMBL" id="LSBI01000002">
    <property type="protein sequence ID" value="OAQ93096.1"/>
    <property type="molecule type" value="Genomic_DNA"/>
</dbReference>